<protein>
    <submittedName>
        <fullName evidence="2">Uncharacterized protein</fullName>
    </submittedName>
</protein>
<organism evidence="2 3">
    <name type="scientific">Folsomia candida</name>
    <name type="common">Springtail</name>
    <dbReference type="NCBI Taxonomy" id="158441"/>
    <lineage>
        <taxon>Eukaryota</taxon>
        <taxon>Metazoa</taxon>
        <taxon>Ecdysozoa</taxon>
        <taxon>Arthropoda</taxon>
        <taxon>Hexapoda</taxon>
        <taxon>Collembola</taxon>
        <taxon>Entomobryomorpha</taxon>
        <taxon>Isotomoidea</taxon>
        <taxon>Isotomidae</taxon>
        <taxon>Proisotominae</taxon>
        <taxon>Folsomia</taxon>
    </lineage>
</organism>
<accession>A0A226E1N4</accession>
<dbReference type="Proteomes" id="UP000198287">
    <property type="component" value="Unassembled WGS sequence"/>
</dbReference>
<feature type="compositionally biased region" description="Polar residues" evidence="1">
    <location>
        <begin position="242"/>
        <end position="254"/>
    </location>
</feature>
<comment type="caution">
    <text evidence="2">The sequence shown here is derived from an EMBL/GenBank/DDBJ whole genome shotgun (WGS) entry which is preliminary data.</text>
</comment>
<feature type="compositionally biased region" description="Polar residues" evidence="1">
    <location>
        <begin position="60"/>
        <end position="73"/>
    </location>
</feature>
<gene>
    <name evidence="2" type="ORF">Fcan01_14177</name>
</gene>
<feature type="region of interest" description="Disordered" evidence="1">
    <location>
        <begin position="38"/>
        <end position="104"/>
    </location>
</feature>
<feature type="region of interest" description="Disordered" evidence="1">
    <location>
        <begin position="501"/>
        <end position="524"/>
    </location>
</feature>
<dbReference type="EMBL" id="LNIX01000008">
    <property type="protein sequence ID" value="OXA50841.1"/>
    <property type="molecule type" value="Genomic_DNA"/>
</dbReference>
<sequence>MPSTRHIKKPHRISTKAKLRLHYYRILLETSNFVDKFRKEKLPIDSDDNGLYRDPKEETTQPSKRTPRRNTSPPVEKKTRNEGTRRKGHDHVKSPLFSSSPTSSVDQVVRKGRVKLCPSQSADEFYQFQYERMNKSYADMYLGPSHSQILASSCKNNMITLEEQEEICLPLPHKVRVRAVSSDESIFHRQKKTDARQRRRRSSRTTRQSASHVEETSCKDVGGDRRNNDSLIGREKAENNGDGETTYPQKSASIHQEEIIRADSDHGKIRISRHRIHLRAENAENNNDDDDADRGWTVETKTMEIIQVETSEESPSSTRDEEKDLALVQSDEKVDQTKGPAEKRAAAKKLAKQVRLQGLRRRKQVIKKSMTDSLSAIKSTIHALTHRRRDPSAYNIKSYPLRFGLSVVDPRRKAAAPSTSSSSLIPLFDPISGRRLKLKKGDDSSMLTKIFDVMSPKKGNNYNHAQTKSHPYNVTKLNNSNNNTPETNVVRKTLSEIYQQSGNNNEKMTRSYYHDSASDDDDDKIREYYYKPQSPMTEKYAELLRK</sequence>
<proteinExistence type="predicted"/>
<evidence type="ECO:0000256" key="1">
    <source>
        <dbReference type="SAM" id="MobiDB-lite"/>
    </source>
</evidence>
<evidence type="ECO:0000313" key="3">
    <source>
        <dbReference type="Proteomes" id="UP000198287"/>
    </source>
</evidence>
<feature type="compositionally biased region" description="Basic and acidic residues" evidence="1">
    <location>
        <begin position="212"/>
        <end position="239"/>
    </location>
</feature>
<evidence type="ECO:0000313" key="2">
    <source>
        <dbReference type="EMBL" id="OXA50841.1"/>
    </source>
</evidence>
<feature type="compositionally biased region" description="Basic and acidic residues" evidence="1">
    <location>
        <begin position="75"/>
        <end position="85"/>
    </location>
</feature>
<dbReference type="AlphaFoldDB" id="A0A226E1N4"/>
<feature type="compositionally biased region" description="Basic and acidic residues" evidence="1">
    <location>
        <begin position="507"/>
        <end position="524"/>
    </location>
</feature>
<name>A0A226E1N4_FOLCA</name>
<feature type="compositionally biased region" description="Basic and acidic residues" evidence="1">
    <location>
        <begin position="38"/>
        <end position="59"/>
    </location>
</feature>
<feature type="region of interest" description="Disordered" evidence="1">
    <location>
        <begin position="182"/>
        <end position="255"/>
    </location>
</feature>
<feature type="compositionally biased region" description="Low complexity" evidence="1">
    <location>
        <begin position="94"/>
        <end position="104"/>
    </location>
</feature>
<keyword evidence="3" id="KW-1185">Reference proteome</keyword>
<reference evidence="2 3" key="1">
    <citation type="submission" date="2015-12" db="EMBL/GenBank/DDBJ databases">
        <title>The genome of Folsomia candida.</title>
        <authorList>
            <person name="Faddeeva A."/>
            <person name="Derks M.F."/>
            <person name="Anvar Y."/>
            <person name="Smit S."/>
            <person name="Van Straalen N."/>
            <person name="Roelofs D."/>
        </authorList>
    </citation>
    <scope>NUCLEOTIDE SEQUENCE [LARGE SCALE GENOMIC DNA]</scope>
    <source>
        <strain evidence="2 3">VU population</strain>
        <tissue evidence="2">Whole body</tissue>
    </source>
</reference>